<dbReference type="AlphaFoldDB" id="A0A540X5H3"/>
<name>A0A540X5H3_9BACT</name>
<organism evidence="4 5">
    <name type="scientific">Myxococcus llanfairpwllgwyngyllgogerychwyrndrobwllllantysiliogogogochensis</name>
    <dbReference type="NCBI Taxonomy" id="2590453"/>
    <lineage>
        <taxon>Bacteria</taxon>
        <taxon>Pseudomonadati</taxon>
        <taxon>Myxococcota</taxon>
        <taxon>Myxococcia</taxon>
        <taxon>Myxococcales</taxon>
        <taxon>Cystobacterineae</taxon>
        <taxon>Myxococcaceae</taxon>
        <taxon>Myxococcus</taxon>
    </lineage>
</organism>
<evidence type="ECO:0000256" key="1">
    <source>
        <dbReference type="PROSITE-ProRule" id="PRU00339"/>
    </source>
</evidence>
<evidence type="ECO:0000313" key="4">
    <source>
        <dbReference type="EMBL" id="TQF16462.1"/>
    </source>
</evidence>
<protein>
    <submittedName>
        <fullName evidence="4">Tetratricopeptide repeat protein</fullName>
    </submittedName>
</protein>
<reference evidence="4 5" key="1">
    <citation type="submission" date="2019-06" db="EMBL/GenBank/DDBJ databases">
        <authorList>
            <person name="Livingstone P."/>
            <person name="Whitworth D."/>
        </authorList>
    </citation>
    <scope>NUCLEOTIDE SEQUENCE [LARGE SCALE GENOMIC DNA]</scope>
    <source>
        <strain evidence="4 5">AM401</strain>
    </source>
</reference>
<evidence type="ECO:0000256" key="3">
    <source>
        <dbReference type="SAM" id="SignalP"/>
    </source>
</evidence>
<feature type="chain" id="PRO_5021895496" evidence="3">
    <location>
        <begin position="29"/>
        <end position="234"/>
    </location>
</feature>
<proteinExistence type="predicted"/>
<dbReference type="SUPFAM" id="SSF48452">
    <property type="entry name" value="TPR-like"/>
    <property type="match status" value="1"/>
</dbReference>
<dbReference type="Proteomes" id="UP000315369">
    <property type="component" value="Unassembled WGS sequence"/>
</dbReference>
<dbReference type="InterPro" id="IPR011990">
    <property type="entry name" value="TPR-like_helical_dom_sf"/>
</dbReference>
<dbReference type="RefSeq" id="WP_141641873.1">
    <property type="nucleotide sequence ID" value="NZ_VIFM01000023.1"/>
</dbReference>
<dbReference type="InterPro" id="IPR019734">
    <property type="entry name" value="TPR_rpt"/>
</dbReference>
<dbReference type="PROSITE" id="PS50005">
    <property type="entry name" value="TPR"/>
    <property type="match status" value="1"/>
</dbReference>
<dbReference type="OrthoDB" id="5382855at2"/>
<evidence type="ECO:0000256" key="2">
    <source>
        <dbReference type="SAM" id="MobiDB-lite"/>
    </source>
</evidence>
<dbReference type="EMBL" id="VIFM01000023">
    <property type="protein sequence ID" value="TQF16462.1"/>
    <property type="molecule type" value="Genomic_DNA"/>
</dbReference>
<feature type="repeat" description="TPR" evidence="1">
    <location>
        <begin position="77"/>
        <end position="110"/>
    </location>
</feature>
<dbReference type="Gene3D" id="1.25.40.10">
    <property type="entry name" value="Tetratricopeptide repeat domain"/>
    <property type="match status" value="1"/>
</dbReference>
<accession>A0A540X5H3</accession>
<comment type="caution">
    <text evidence="4">The sequence shown here is derived from an EMBL/GenBank/DDBJ whole genome shotgun (WGS) entry which is preliminary data.</text>
</comment>
<feature type="signal peptide" evidence="3">
    <location>
        <begin position="1"/>
        <end position="28"/>
    </location>
</feature>
<keyword evidence="3" id="KW-0732">Signal</keyword>
<feature type="compositionally biased region" description="Low complexity" evidence="2">
    <location>
        <begin position="225"/>
        <end position="234"/>
    </location>
</feature>
<gene>
    <name evidence="4" type="ORF">FJV41_08250</name>
</gene>
<feature type="region of interest" description="Disordered" evidence="2">
    <location>
        <begin position="131"/>
        <end position="234"/>
    </location>
</feature>
<keyword evidence="5" id="KW-1185">Reference proteome</keyword>
<sequence>MEASTNPRSWGAWVVVLCAWLAPGLATANPPEAEDPSGLFRHRIERAGTLYESLEYEKALNWLTQAKQVASTTDEQVEVALYRGLVLADLGRRKQALEEFRTGLTLRPLAKLPVAAAPKVERDFESVRKQVQLKQGTESAKAAPVEAPPPVVEEPKAVAPVEKQADATPEPKPLPIHESKPGLRSRLGAAGSSLGKNVGSALGSALDTVMGPKDKPATPPPEQPEPTAAAKDEP</sequence>
<keyword evidence="1" id="KW-0802">TPR repeat</keyword>
<evidence type="ECO:0000313" key="5">
    <source>
        <dbReference type="Proteomes" id="UP000315369"/>
    </source>
</evidence>